<protein>
    <submittedName>
        <fullName evidence="2">Plasmid stabilization protein</fullName>
    </submittedName>
</protein>
<dbReference type="EMBL" id="JACT01000009">
    <property type="protein sequence ID" value="KMS51566.1"/>
    <property type="molecule type" value="Genomic_DNA"/>
</dbReference>
<name>A0A0J7XHS3_9SPHN</name>
<dbReference type="InterPro" id="IPR053853">
    <property type="entry name" value="FitA-like_RHH"/>
</dbReference>
<organism evidence="2 3">
    <name type="scientific">Sphingobium cupriresistens LL01</name>
    <dbReference type="NCBI Taxonomy" id="1420583"/>
    <lineage>
        <taxon>Bacteria</taxon>
        <taxon>Pseudomonadati</taxon>
        <taxon>Pseudomonadota</taxon>
        <taxon>Alphaproteobacteria</taxon>
        <taxon>Sphingomonadales</taxon>
        <taxon>Sphingomonadaceae</taxon>
        <taxon>Sphingobium</taxon>
    </lineage>
</organism>
<evidence type="ECO:0000313" key="3">
    <source>
        <dbReference type="Proteomes" id="UP000052232"/>
    </source>
</evidence>
<accession>A0A0J7XHS3</accession>
<dbReference type="GO" id="GO:0006355">
    <property type="term" value="P:regulation of DNA-templated transcription"/>
    <property type="evidence" value="ECO:0007669"/>
    <property type="project" value="InterPro"/>
</dbReference>
<evidence type="ECO:0000313" key="2">
    <source>
        <dbReference type="EMBL" id="KMS51566.1"/>
    </source>
</evidence>
<dbReference type="AlphaFoldDB" id="A0A0J7XHS3"/>
<reference evidence="2 3" key="1">
    <citation type="journal article" date="2015" name="G3 (Bethesda)">
        <title>Insights into Ongoing Evolution of the Hexachlorocyclohexane Catabolic Pathway from Comparative Genomics of Ten Sphingomonadaceae Strains.</title>
        <authorList>
            <person name="Pearce S.L."/>
            <person name="Oakeshott J.G."/>
            <person name="Pandey G."/>
        </authorList>
    </citation>
    <scope>NUCLEOTIDE SEQUENCE [LARGE SCALE GENOMIC DNA]</scope>
    <source>
        <strain evidence="2 3">LL01</strain>
    </source>
</reference>
<dbReference type="PATRIC" id="fig|1420583.3.peg.4474"/>
<keyword evidence="3" id="KW-1185">Reference proteome</keyword>
<sequence>MIAFLDYAITEASDMPALTIRNIPDDIHRGLKALAAKHGRSAEAEVRELIASAVFPSQRQRLGTAMTDVWGCVRLTEDEAQIIDGARDRAPAKPIGFEE</sequence>
<evidence type="ECO:0000259" key="1">
    <source>
        <dbReference type="Pfam" id="PF22513"/>
    </source>
</evidence>
<feature type="domain" description="Antitoxin FitA-like ribbon-helix-helix" evidence="1">
    <location>
        <begin position="16"/>
        <end position="54"/>
    </location>
</feature>
<gene>
    <name evidence="2" type="ORF">V473_23320</name>
</gene>
<dbReference type="STRING" id="1420583.V473_23320"/>
<dbReference type="Gene3D" id="1.10.1220.10">
    <property type="entry name" value="Met repressor-like"/>
    <property type="match status" value="1"/>
</dbReference>
<proteinExistence type="predicted"/>
<dbReference type="InterPro" id="IPR010985">
    <property type="entry name" value="Ribbon_hlx_hlx"/>
</dbReference>
<dbReference type="Pfam" id="PF22513">
    <property type="entry name" value="FitA-like_RHH"/>
    <property type="match status" value="1"/>
</dbReference>
<dbReference type="Proteomes" id="UP000052232">
    <property type="component" value="Unassembled WGS sequence"/>
</dbReference>
<dbReference type="SUPFAM" id="SSF47598">
    <property type="entry name" value="Ribbon-helix-helix"/>
    <property type="match status" value="1"/>
</dbReference>
<dbReference type="InterPro" id="IPR013321">
    <property type="entry name" value="Arc_rbn_hlx_hlx"/>
</dbReference>
<comment type="caution">
    <text evidence="2">The sequence shown here is derived from an EMBL/GenBank/DDBJ whole genome shotgun (WGS) entry which is preliminary data.</text>
</comment>